<feature type="transmembrane region" description="Helical" evidence="5">
    <location>
        <begin position="12"/>
        <end position="38"/>
    </location>
</feature>
<keyword evidence="7" id="KW-1185">Reference proteome</keyword>
<dbReference type="Gene3D" id="1.10.3080.10">
    <property type="entry name" value="Clc chloride channel"/>
    <property type="match status" value="1"/>
</dbReference>
<evidence type="ECO:0000313" key="6">
    <source>
        <dbReference type="EMBL" id="SUN36861.1"/>
    </source>
</evidence>
<dbReference type="PANTHER" id="PTHR43427:SF12">
    <property type="entry name" value="CHLORIDE TRANSPORTER"/>
    <property type="match status" value="1"/>
</dbReference>
<evidence type="ECO:0000256" key="3">
    <source>
        <dbReference type="ARBA" id="ARBA00022989"/>
    </source>
</evidence>
<proteinExistence type="predicted"/>
<dbReference type="SUPFAM" id="SSF81340">
    <property type="entry name" value="Clc chloride channel"/>
    <property type="match status" value="1"/>
</dbReference>
<feature type="transmembrane region" description="Helical" evidence="5">
    <location>
        <begin position="216"/>
        <end position="237"/>
    </location>
</feature>
<keyword evidence="3 5" id="KW-1133">Transmembrane helix</keyword>
<feature type="transmembrane region" description="Helical" evidence="5">
    <location>
        <begin position="249"/>
        <end position="267"/>
    </location>
</feature>
<evidence type="ECO:0000313" key="7">
    <source>
        <dbReference type="Proteomes" id="UP000254082"/>
    </source>
</evidence>
<gene>
    <name evidence="6" type="ORF">NCTC11391_01782</name>
</gene>
<dbReference type="InterPro" id="IPR014743">
    <property type="entry name" value="Cl-channel_core"/>
</dbReference>
<name>A0A380JGA4_STRDO</name>
<dbReference type="PANTHER" id="PTHR43427">
    <property type="entry name" value="CHLORIDE CHANNEL PROTEIN CLC-E"/>
    <property type="match status" value="1"/>
</dbReference>
<dbReference type="AlphaFoldDB" id="A0A380JGA4"/>
<dbReference type="GO" id="GO:0015108">
    <property type="term" value="F:chloride transmembrane transporter activity"/>
    <property type="evidence" value="ECO:0007669"/>
    <property type="project" value="InterPro"/>
</dbReference>
<accession>A0A380JGA4</accession>
<sequence length="395" mass="42104">MYHSLKNKALLIVAAVIIGLVIGTIDTVFGQVLLFVSAFRDSHLVWTLPFLALAGLVSIWLYQRFGGDASKGMGLVFEVGHERRESIPKVLIPLIMVATWLTHLFGGSAGREGVAVQIGATVSHWFGKLIPLKNSSRIFLVTGMAAGFAGLFQIPLAATFFAIEVLVVGELAFSALLPALIASLVASQTSHVLGLEKFAVSVSVHLQLEPLVVAKLLILGLCFGLVGSLFAASLAWAKKQVSHYFKNPYWRIAIISIGLTFLLFLLWNGRYTGLGTNLISASLMGGKIYAWDWALKLLLTVITLAAGFQGGEVTPLFAIGASLGVVLAGFFGLPVALVAGLGYVSVFGSATNTLLAPILLGGEVFGFANTPYFAIVAVAAFLFSHKHTIYALQKR</sequence>
<feature type="transmembrane region" description="Helical" evidence="5">
    <location>
        <begin position="288"/>
        <end position="308"/>
    </location>
</feature>
<dbReference type="GO" id="GO:0016020">
    <property type="term" value="C:membrane"/>
    <property type="evidence" value="ECO:0007669"/>
    <property type="project" value="UniProtKB-SubCell"/>
</dbReference>
<feature type="transmembrane region" description="Helical" evidence="5">
    <location>
        <begin position="138"/>
        <end position="163"/>
    </location>
</feature>
<dbReference type="InterPro" id="IPR001807">
    <property type="entry name" value="ClC"/>
</dbReference>
<keyword evidence="2 5" id="KW-0812">Transmembrane</keyword>
<dbReference type="InterPro" id="IPR050368">
    <property type="entry name" value="ClC-type_chloride_channel"/>
</dbReference>
<feature type="transmembrane region" description="Helical" evidence="5">
    <location>
        <begin position="175"/>
        <end position="195"/>
    </location>
</feature>
<evidence type="ECO:0000256" key="5">
    <source>
        <dbReference type="SAM" id="Phobius"/>
    </source>
</evidence>
<protein>
    <submittedName>
        <fullName evidence="6">Chloride channel protein</fullName>
    </submittedName>
</protein>
<dbReference type="RefSeq" id="WP_002997240.1">
    <property type="nucleotide sequence ID" value="NZ_UHFA01000002.1"/>
</dbReference>
<dbReference type="OrthoDB" id="9767361at2"/>
<dbReference type="Proteomes" id="UP000254082">
    <property type="component" value="Unassembled WGS sequence"/>
</dbReference>
<evidence type="ECO:0000256" key="2">
    <source>
        <dbReference type="ARBA" id="ARBA00022692"/>
    </source>
</evidence>
<reference evidence="6 7" key="1">
    <citation type="submission" date="2018-06" db="EMBL/GenBank/DDBJ databases">
        <authorList>
            <consortium name="Pathogen Informatics"/>
            <person name="Doyle S."/>
        </authorList>
    </citation>
    <scope>NUCLEOTIDE SEQUENCE [LARGE SCALE GENOMIC DNA]</scope>
    <source>
        <strain evidence="7">NCTC 11391</strain>
    </source>
</reference>
<evidence type="ECO:0000256" key="4">
    <source>
        <dbReference type="ARBA" id="ARBA00023136"/>
    </source>
</evidence>
<evidence type="ECO:0000256" key="1">
    <source>
        <dbReference type="ARBA" id="ARBA00004141"/>
    </source>
</evidence>
<dbReference type="EMBL" id="UHFA01000002">
    <property type="protein sequence ID" value="SUN36861.1"/>
    <property type="molecule type" value="Genomic_DNA"/>
</dbReference>
<dbReference type="CDD" id="cd03682">
    <property type="entry name" value="ClC_sycA_like"/>
    <property type="match status" value="1"/>
</dbReference>
<keyword evidence="4 5" id="KW-0472">Membrane</keyword>
<organism evidence="6 7">
    <name type="scientific">Streptococcus downei MFe28</name>
    <dbReference type="NCBI Taxonomy" id="764290"/>
    <lineage>
        <taxon>Bacteria</taxon>
        <taxon>Bacillati</taxon>
        <taxon>Bacillota</taxon>
        <taxon>Bacilli</taxon>
        <taxon>Lactobacillales</taxon>
        <taxon>Streptococcaceae</taxon>
        <taxon>Streptococcus</taxon>
    </lineage>
</organism>
<dbReference type="Pfam" id="PF00654">
    <property type="entry name" value="Voltage_CLC"/>
    <property type="match status" value="1"/>
</dbReference>
<feature type="transmembrane region" description="Helical" evidence="5">
    <location>
        <begin position="44"/>
        <end position="62"/>
    </location>
</feature>
<comment type="subcellular location">
    <subcellularLocation>
        <location evidence="1">Membrane</location>
        <topology evidence="1">Multi-pass membrane protein</topology>
    </subcellularLocation>
</comment>